<dbReference type="GO" id="GO:0043190">
    <property type="term" value="C:ATP-binding cassette (ABC) transporter complex"/>
    <property type="evidence" value="ECO:0007669"/>
    <property type="project" value="InterPro"/>
</dbReference>
<dbReference type="Pfam" id="PF00005">
    <property type="entry name" value="ABC_tran"/>
    <property type="match status" value="1"/>
</dbReference>
<dbReference type="InterPro" id="IPR003439">
    <property type="entry name" value="ABC_transporter-like_ATP-bd"/>
</dbReference>
<dbReference type="InterPro" id="IPR017871">
    <property type="entry name" value="ABC_transporter-like_CS"/>
</dbReference>
<reference evidence="7" key="1">
    <citation type="submission" date="2016-10" db="EMBL/GenBank/DDBJ databases">
        <authorList>
            <person name="Varghese N."/>
            <person name="Submissions S."/>
        </authorList>
    </citation>
    <scope>NUCLEOTIDE SEQUENCE [LARGE SCALE GENOMIC DNA]</scope>
    <source>
        <strain evidence="7">CGMCC 1.1761</strain>
    </source>
</reference>
<protein>
    <submittedName>
        <fullName evidence="6">Spermidine/putrescine transport system ATP-binding protein</fullName>
    </submittedName>
</protein>
<dbReference type="Pfam" id="PF08402">
    <property type="entry name" value="TOBE_2"/>
    <property type="match status" value="1"/>
</dbReference>
<evidence type="ECO:0000259" key="5">
    <source>
        <dbReference type="PROSITE" id="PS50893"/>
    </source>
</evidence>
<dbReference type="Gene3D" id="2.40.50.100">
    <property type="match status" value="1"/>
</dbReference>
<dbReference type="STRING" id="177413.SAMN05660859_2158"/>
<dbReference type="PROSITE" id="PS50893">
    <property type="entry name" value="ABC_TRANSPORTER_2"/>
    <property type="match status" value="1"/>
</dbReference>
<evidence type="ECO:0000313" key="6">
    <source>
        <dbReference type="EMBL" id="SCW67626.1"/>
    </source>
</evidence>
<dbReference type="FunFam" id="3.40.50.300:FF:000133">
    <property type="entry name" value="Spermidine/putrescine import ATP-binding protein PotA"/>
    <property type="match status" value="1"/>
</dbReference>
<dbReference type="InterPro" id="IPR050093">
    <property type="entry name" value="ABC_SmlMolc_Importer"/>
</dbReference>
<dbReference type="AlphaFoldDB" id="A0A1G4SF30"/>
<organism evidence="6 7">
    <name type="scientific">Ancylobacter rudongensis</name>
    <dbReference type="NCBI Taxonomy" id="177413"/>
    <lineage>
        <taxon>Bacteria</taxon>
        <taxon>Pseudomonadati</taxon>
        <taxon>Pseudomonadota</taxon>
        <taxon>Alphaproteobacteria</taxon>
        <taxon>Hyphomicrobiales</taxon>
        <taxon>Xanthobacteraceae</taxon>
        <taxon>Ancylobacter</taxon>
    </lineage>
</organism>
<dbReference type="GO" id="GO:0015847">
    <property type="term" value="P:putrescine transport"/>
    <property type="evidence" value="ECO:0007669"/>
    <property type="project" value="UniProtKB-ARBA"/>
</dbReference>
<dbReference type="SUPFAM" id="SSF52540">
    <property type="entry name" value="P-loop containing nucleoside triphosphate hydrolases"/>
    <property type="match status" value="1"/>
</dbReference>
<dbReference type="GO" id="GO:0016887">
    <property type="term" value="F:ATP hydrolysis activity"/>
    <property type="evidence" value="ECO:0007669"/>
    <property type="project" value="InterPro"/>
</dbReference>
<dbReference type="Gene3D" id="3.40.50.300">
    <property type="entry name" value="P-loop containing nucleotide triphosphate hydrolases"/>
    <property type="match status" value="1"/>
</dbReference>
<dbReference type="EMBL" id="FMTP01000003">
    <property type="protein sequence ID" value="SCW67626.1"/>
    <property type="molecule type" value="Genomic_DNA"/>
</dbReference>
<dbReference type="RefSeq" id="WP_162841794.1">
    <property type="nucleotide sequence ID" value="NZ_FMTP01000003.1"/>
</dbReference>
<keyword evidence="3" id="KW-0547">Nucleotide-binding</keyword>
<dbReference type="Proteomes" id="UP000198889">
    <property type="component" value="Unassembled WGS sequence"/>
</dbReference>
<dbReference type="PANTHER" id="PTHR42781">
    <property type="entry name" value="SPERMIDINE/PUTRESCINE IMPORT ATP-BINDING PROTEIN POTA"/>
    <property type="match status" value="1"/>
</dbReference>
<evidence type="ECO:0000256" key="4">
    <source>
        <dbReference type="ARBA" id="ARBA00022840"/>
    </source>
</evidence>
<dbReference type="PANTHER" id="PTHR42781:SF4">
    <property type="entry name" value="SPERMIDINE_PUTRESCINE IMPORT ATP-BINDING PROTEIN POTA"/>
    <property type="match status" value="1"/>
</dbReference>
<dbReference type="SUPFAM" id="SSF50331">
    <property type="entry name" value="MOP-like"/>
    <property type="match status" value="1"/>
</dbReference>
<accession>A0A1G4SF30</accession>
<dbReference type="PROSITE" id="PS00211">
    <property type="entry name" value="ABC_TRANSPORTER_1"/>
    <property type="match status" value="1"/>
</dbReference>
<evidence type="ECO:0000256" key="2">
    <source>
        <dbReference type="ARBA" id="ARBA00022448"/>
    </source>
</evidence>
<proteinExistence type="inferred from homology"/>
<dbReference type="GO" id="GO:0022857">
    <property type="term" value="F:transmembrane transporter activity"/>
    <property type="evidence" value="ECO:0007669"/>
    <property type="project" value="InterPro"/>
</dbReference>
<sequence>MPPLLSIDAVSKSFAAHRALAEVDLAVEAGEFIALLGPSGCGKTTLLRCIAGFLTPDAGRIRIEDDDITHAPPYRRPLNTVFQSYALFPHMSVADNVGYGPRRAGAGRREAQERANEALALVGLEEMGTRLPSALSGGQQQRVALARAIVNRPKLLLLDEPLSALDLKLRRRMQIELKHIQEKLGIAFIFVTHDQEEAMAMADRIVVMNAGRIEQTGTPEAIYRAPATRFVAEFVGEPNLIPLEPAGPGRARLALGGAELPAASGMRFAMARPEDIVLIDGSVPDDVATFPGTVEEVLAIGPLTTLFVRCGAAVLKVARLGMSGAELAPGSTVTLGLRPAALHLIAE</sequence>
<dbReference type="InterPro" id="IPR027417">
    <property type="entry name" value="P-loop_NTPase"/>
</dbReference>
<dbReference type="InterPro" id="IPR003593">
    <property type="entry name" value="AAA+_ATPase"/>
</dbReference>
<evidence type="ECO:0000256" key="1">
    <source>
        <dbReference type="ARBA" id="ARBA00005417"/>
    </source>
</evidence>
<dbReference type="SMART" id="SM00382">
    <property type="entry name" value="AAA"/>
    <property type="match status" value="1"/>
</dbReference>
<dbReference type="InterPro" id="IPR008995">
    <property type="entry name" value="Mo/tungstate-bd_C_term_dom"/>
</dbReference>
<evidence type="ECO:0000313" key="7">
    <source>
        <dbReference type="Proteomes" id="UP000198889"/>
    </source>
</evidence>
<dbReference type="GO" id="GO:0005524">
    <property type="term" value="F:ATP binding"/>
    <property type="evidence" value="ECO:0007669"/>
    <property type="project" value="UniProtKB-KW"/>
</dbReference>
<name>A0A1G4SF30_9HYPH</name>
<keyword evidence="7" id="KW-1185">Reference proteome</keyword>
<feature type="domain" description="ABC transporter" evidence="5">
    <location>
        <begin position="5"/>
        <end position="235"/>
    </location>
</feature>
<gene>
    <name evidence="6" type="ORF">SAMN05660859_2158</name>
</gene>
<evidence type="ECO:0000256" key="3">
    <source>
        <dbReference type="ARBA" id="ARBA00022741"/>
    </source>
</evidence>
<keyword evidence="4 6" id="KW-0067">ATP-binding</keyword>
<keyword evidence="2" id="KW-0813">Transport</keyword>
<dbReference type="InterPro" id="IPR013611">
    <property type="entry name" value="Transp-assoc_OB_typ2"/>
</dbReference>
<comment type="similarity">
    <text evidence="1">Belongs to the ABC transporter superfamily.</text>
</comment>